<feature type="region of interest" description="Disordered" evidence="1">
    <location>
        <begin position="1"/>
        <end position="27"/>
    </location>
</feature>
<reference evidence="2 3" key="1">
    <citation type="journal article" date="2012" name="Science">
        <title>The Paleozoic origin of enzymatic lignin decomposition reconstructed from 31 fungal genomes.</title>
        <authorList>
            <person name="Floudas D."/>
            <person name="Binder M."/>
            <person name="Riley R."/>
            <person name="Barry K."/>
            <person name="Blanchette R.A."/>
            <person name="Henrissat B."/>
            <person name="Martinez A.T."/>
            <person name="Otillar R."/>
            <person name="Spatafora J.W."/>
            <person name="Yadav J.S."/>
            <person name="Aerts A."/>
            <person name="Benoit I."/>
            <person name="Boyd A."/>
            <person name="Carlson A."/>
            <person name="Copeland A."/>
            <person name="Coutinho P.M."/>
            <person name="de Vries R.P."/>
            <person name="Ferreira P."/>
            <person name="Findley K."/>
            <person name="Foster B."/>
            <person name="Gaskell J."/>
            <person name="Glotzer D."/>
            <person name="Gorecki P."/>
            <person name="Heitman J."/>
            <person name="Hesse C."/>
            <person name="Hori C."/>
            <person name="Igarashi K."/>
            <person name="Jurgens J.A."/>
            <person name="Kallen N."/>
            <person name="Kersten P."/>
            <person name="Kohler A."/>
            <person name="Kuees U."/>
            <person name="Kumar T.K.A."/>
            <person name="Kuo A."/>
            <person name="LaButti K."/>
            <person name="Larrondo L.F."/>
            <person name="Lindquist E."/>
            <person name="Ling A."/>
            <person name="Lombard V."/>
            <person name="Lucas S."/>
            <person name="Lundell T."/>
            <person name="Martin R."/>
            <person name="McLaughlin D.J."/>
            <person name="Morgenstern I."/>
            <person name="Morin E."/>
            <person name="Murat C."/>
            <person name="Nagy L.G."/>
            <person name="Nolan M."/>
            <person name="Ohm R.A."/>
            <person name="Patyshakuliyeva A."/>
            <person name="Rokas A."/>
            <person name="Ruiz-Duenas F.J."/>
            <person name="Sabat G."/>
            <person name="Salamov A."/>
            <person name="Samejima M."/>
            <person name="Schmutz J."/>
            <person name="Slot J.C."/>
            <person name="St John F."/>
            <person name="Stenlid J."/>
            <person name="Sun H."/>
            <person name="Sun S."/>
            <person name="Syed K."/>
            <person name="Tsang A."/>
            <person name="Wiebenga A."/>
            <person name="Young D."/>
            <person name="Pisabarro A."/>
            <person name="Eastwood D.C."/>
            <person name="Martin F."/>
            <person name="Cullen D."/>
            <person name="Grigoriev I.V."/>
            <person name="Hibbett D.S."/>
        </authorList>
    </citation>
    <scope>NUCLEOTIDE SEQUENCE [LARGE SCALE GENOMIC DNA]</scope>
    <source>
        <strain evidence="2 3">MD-104</strain>
    </source>
</reference>
<name>A0A2H3J6Z6_WOLCO</name>
<dbReference type="OrthoDB" id="3210731at2759"/>
<dbReference type="Proteomes" id="UP000218811">
    <property type="component" value="Unassembled WGS sequence"/>
</dbReference>
<dbReference type="STRING" id="742152.A0A2H3J6Z6"/>
<feature type="region of interest" description="Disordered" evidence="1">
    <location>
        <begin position="400"/>
        <end position="461"/>
    </location>
</feature>
<protein>
    <submittedName>
        <fullName evidence="2">Uncharacterized protein</fullName>
    </submittedName>
</protein>
<feature type="compositionally biased region" description="Basic residues" evidence="1">
    <location>
        <begin position="436"/>
        <end position="446"/>
    </location>
</feature>
<dbReference type="AlphaFoldDB" id="A0A2H3J6Z6"/>
<sequence length="1145" mass="122844">MAGSSRYARTTTSSPPQSTTGYSNAPTLPNQRINIVTRLAIEGKSKKGWDGASLKVYLKLSLPMDSITPGATIALFPEENLKILNAEVHPLDGQSVPYNFSSSNCPMLHKAARALNLAARLTTTYVPIDDPTSLADLPPLHNKYTGDILVTGYHVSYVCPKEFPREPESRGRRGTTFSHFMAAIDVWVPFLSKPPHAPYMLSIPVPRCLSNTIRLRIFPPSAASSIASLSSADEDGGAWELTSDPHVTRSQTTRFSRSSNYSSFADDESSDTSPSAGFAEGCGIQGTFPSTERIRVRWAAPAKAGHTPETADGRRRVGIKEVKGEMTCVVLETSKSKGRFAGPDGVLMKLEYTATCKGVRFPGVATLLGMDVALDAGEYDISWAPGRDPKWTVTGGAGFTGSAIGGPSQPPRSRQPFTGHPPAINILPASPDARGVAKKSHIPTRKYSHDEVPPTPSPSLLRASLPVQLMGDYSFENSPVSTPTMTTSSLASLLPDSERSRREGSSSAVDRYSDADSESDADMDTRPPKLPVTIHLNMNELAPPPKNVFTFSISGTVLVTPRKPPLTPDSRRSSPTPSRAPSDDEVEQDMIAVPRFCILHSDKEAVSTTVRNEAAQIGVHVYTVPSKRTGASLKTILAKGNQTSCGTDCARILVRPLAVPLPPSLRLGGERGERSEDSMEMSPNRTRSPPGGLRSMATPTRLRDMSMSSARLQPRRDGPLMIPSVTATITPILGEGTAYKNGYAVQLSLPAPSDADSEWLEFGLALPGAEASTSATDAMKRSGGSNGVPRVDIASASVEGVPVRFQTSAIVKPQSEDASGLSFEQISGKEWICWVSVHVGEIGGGKVEIIYLVKGHEPESEAHVQRKGKEKAQNIVPLDILLPSFALPVGRLQVDIQIQEGFEVSSLQTNLIHQQSTPQGRRLLNYALAEFHYPRLSLTVVPLVAPQEPSTSVAHGRIWKLSLLVLFLIPVIMVFSLRNDLQQANAELRALRQHAAMSPSTPTPGNPDALGTVTVISTIATGKSHGWTSIDETVGQGKPAHTSSLSVIPSEMPPASSRPAQPAESLPPSGIRQSTPLSEAASNSPSSIPTSAPIPSASSPPAKRWTARLGSADFNFETTANKLRRWVRAMWSLVHGAWQFPMTPE</sequence>
<evidence type="ECO:0000313" key="2">
    <source>
        <dbReference type="EMBL" id="PCH37701.1"/>
    </source>
</evidence>
<feature type="compositionally biased region" description="Low complexity" evidence="1">
    <location>
        <begin position="248"/>
        <end position="259"/>
    </location>
</feature>
<feature type="region of interest" description="Disordered" evidence="1">
    <location>
        <begin position="476"/>
        <end position="530"/>
    </location>
</feature>
<keyword evidence="3" id="KW-1185">Reference proteome</keyword>
<dbReference type="OMA" id="KEWITWV"/>
<accession>A0A2H3J6Z6</accession>
<feature type="region of interest" description="Disordered" evidence="1">
    <location>
        <begin position="240"/>
        <end position="283"/>
    </location>
</feature>
<evidence type="ECO:0000256" key="1">
    <source>
        <dbReference type="SAM" id="MobiDB-lite"/>
    </source>
</evidence>
<gene>
    <name evidence="2" type="ORF">WOLCODRAFT_142205</name>
</gene>
<feature type="compositionally biased region" description="Low complexity" evidence="1">
    <location>
        <begin position="478"/>
        <end position="489"/>
    </location>
</feature>
<feature type="compositionally biased region" description="Low complexity" evidence="1">
    <location>
        <begin position="10"/>
        <end position="20"/>
    </location>
</feature>
<dbReference type="EMBL" id="KB467942">
    <property type="protein sequence ID" value="PCH37701.1"/>
    <property type="molecule type" value="Genomic_DNA"/>
</dbReference>
<feature type="region of interest" description="Disordered" evidence="1">
    <location>
        <begin position="664"/>
        <end position="699"/>
    </location>
</feature>
<organism evidence="2 3">
    <name type="scientific">Wolfiporia cocos (strain MD-104)</name>
    <name type="common">Brown rot fungus</name>
    <dbReference type="NCBI Taxonomy" id="742152"/>
    <lineage>
        <taxon>Eukaryota</taxon>
        <taxon>Fungi</taxon>
        <taxon>Dikarya</taxon>
        <taxon>Basidiomycota</taxon>
        <taxon>Agaricomycotina</taxon>
        <taxon>Agaricomycetes</taxon>
        <taxon>Polyporales</taxon>
        <taxon>Phaeolaceae</taxon>
        <taxon>Wolfiporia</taxon>
    </lineage>
</organism>
<feature type="region of interest" description="Disordered" evidence="1">
    <location>
        <begin position="1027"/>
        <end position="1104"/>
    </location>
</feature>
<evidence type="ECO:0000313" key="3">
    <source>
        <dbReference type="Proteomes" id="UP000218811"/>
    </source>
</evidence>
<feature type="compositionally biased region" description="Basic and acidic residues" evidence="1">
    <location>
        <begin position="668"/>
        <end position="677"/>
    </location>
</feature>
<feature type="compositionally biased region" description="Low complexity" evidence="1">
    <location>
        <begin position="1080"/>
        <end position="1102"/>
    </location>
</feature>
<proteinExistence type="predicted"/>
<feature type="region of interest" description="Disordered" evidence="1">
    <location>
        <begin position="560"/>
        <end position="587"/>
    </location>
</feature>